<feature type="domain" description="D-isomer specific 2-hydroxyacid dehydrogenase catalytic" evidence="5">
    <location>
        <begin position="46"/>
        <end position="292"/>
    </location>
</feature>
<dbReference type="SUPFAM" id="SSF52283">
    <property type="entry name" value="Formate/glycerate dehydrogenase catalytic domain-like"/>
    <property type="match status" value="1"/>
</dbReference>
<proteinExistence type="inferred from homology"/>
<gene>
    <name evidence="7" type="ORF">DFJ69_4461</name>
</gene>
<dbReference type="EMBL" id="QTTT01000001">
    <property type="protein sequence ID" value="REE98963.1"/>
    <property type="molecule type" value="Genomic_DNA"/>
</dbReference>
<reference evidence="7 8" key="1">
    <citation type="submission" date="2018-08" db="EMBL/GenBank/DDBJ databases">
        <title>Sequencing the genomes of 1000 actinobacteria strains.</title>
        <authorList>
            <person name="Klenk H.-P."/>
        </authorList>
    </citation>
    <scope>NUCLEOTIDE SEQUENCE [LARGE SCALE GENOMIC DNA]</scope>
    <source>
        <strain evidence="7 8">DSM 43927</strain>
    </source>
</reference>
<dbReference type="Proteomes" id="UP000256661">
    <property type="component" value="Unassembled WGS sequence"/>
</dbReference>
<dbReference type="InterPro" id="IPR006139">
    <property type="entry name" value="D-isomer_2_OHA_DH_cat_dom"/>
</dbReference>
<evidence type="ECO:0000313" key="7">
    <source>
        <dbReference type="EMBL" id="REE98963.1"/>
    </source>
</evidence>
<feature type="domain" description="D-isomer specific 2-hydroxyacid dehydrogenase NAD-binding" evidence="6">
    <location>
        <begin position="96"/>
        <end position="262"/>
    </location>
</feature>
<keyword evidence="2 4" id="KW-0560">Oxidoreductase</keyword>
<dbReference type="PANTHER" id="PTHR43333:SF1">
    <property type="entry name" value="D-ISOMER SPECIFIC 2-HYDROXYACID DEHYDROGENASE NAD-BINDING DOMAIN-CONTAINING PROTEIN"/>
    <property type="match status" value="1"/>
</dbReference>
<evidence type="ECO:0000256" key="3">
    <source>
        <dbReference type="ARBA" id="ARBA00023027"/>
    </source>
</evidence>
<evidence type="ECO:0000256" key="4">
    <source>
        <dbReference type="RuleBase" id="RU003719"/>
    </source>
</evidence>
<dbReference type="InterPro" id="IPR029753">
    <property type="entry name" value="D-isomer_DH_CS"/>
</dbReference>
<dbReference type="Pfam" id="PF02826">
    <property type="entry name" value="2-Hacid_dh_C"/>
    <property type="match status" value="1"/>
</dbReference>
<dbReference type="AlphaFoldDB" id="A0A3D9SY43"/>
<evidence type="ECO:0000256" key="1">
    <source>
        <dbReference type="ARBA" id="ARBA00005854"/>
    </source>
</evidence>
<dbReference type="InterPro" id="IPR036291">
    <property type="entry name" value="NAD(P)-bd_dom_sf"/>
</dbReference>
<dbReference type="PROSITE" id="PS00671">
    <property type="entry name" value="D_2_HYDROXYACID_DH_3"/>
    <property type="match status" value="1"/>
</dbReference>
<evidence type="ECO:0000259" key="6">
    <source>
        <dbReference type="Pfam" id="PF02826"/>
    </source>
</evidence>
<comment type="caution">
    <text evidence="7">The sequence shown here is derived from an EMBL/GenBank/DDBJ whole genome shotgun (WGS) entry which is preliminary data.</text>
</comment>
<dbReference type="GO" id="GO:0051287">
    <property type="term" value="F:NAD binding"/>
    <property type="evidence" value="ECO:0007669"/>
    <property type="project" value="InterPro"/>
</dbReference>
<sequence length="295" mass="31228">MARADLAAAVADLPGATVDVYDGGAEPAAPDEVEFYVPVLLPSPASLEIMARMPRLRVVQLQTAGYDGVVPHLPAGVTLCNARGAHDAGTAEWAVGAIIASLRRFPEFAASQRAGRWDYRHTPALADSRVLLVGYGAIGRAVERRLAPFEVEITRVASRPRDGVHGVAELPGLVPHADVVVLLVPATPQTKGLVDADLLARMKDGALLVNAARGSVVDTAALVAETAAGRLRAALDVTDPEPLPADHPLWRTPGVFLTPHVAGSTPASSRRIARLVREQARRYLTGEPLENVMFP</sequence>
<accession>A0A3D9SY43</accession>
<dbReference type="Gene3D" id="3.40.50.720">
    <property type="entry name" value="NAD(P)-binding Rossmann-like Domain"/>
    <property type="match status" value="2"/>
</dbReference>
<dbReference type="InterPro" id="IPR006140">
    <property type="entry name" value="D-isomer_DH_NAD-bd"/>
</dbReference>
<dbReference type="Pfam" id="PF00389">
    <property type="entry name" value="2-Hacid_dh"/>
    <property type="match status" value="1"/>
</dbReference>
<evidence type="ECO:0000259" key="5">
    <source>
        <dbReference type="Pfam" id="PF00389"/>
    </source>
</evidence>
<dbReference type="CDD" id="cd12166">
    <property type="entry name" value="2-Hacid_dh_7"/>
    <property type="match status" value="1"/>
</dbReference>
<dbReference type="GO" id="GO:0016616">
    <property type="term" value="F:oxidoreductase activity, acting on the CH-OH group of donors, NAD or NADP as acceptor"/>
    <property type="evidence" value="ECO:0007669"/>
    <property type="project" value="InterPro"/>
</dbReference>
<keyword evidence="3" id="KW-0520">NAD</keyword>
<evidence type="ECO:0000313" key="8">
    <source>
        <dbReference type="Proteomes" id="UP000256661"/>
    </source>
</evidence>
<comment type="similarity">
    <text evidence="1 4">Belongs to the D-isomer specific 2-hydroxyacid dehydrogenase family.</text>
</comment>
<dbReference type="SUPFAM" id="SSF51735">
    <property type="entry name" value="NAD(P)-binding Rossmann-fold domains"/>
    <property type="match status" value="1"/>
</dbReference>
<keyword evidence="8" id="KW-1185">Reference proteome</keyword>
<organism evidence="7 8">
    <name type="scientific">Thermomonospora umbrina</name>
    <dbReference type="NCBI Taxonomy" id="111806"/>
    <lineage>
        <taxon>Bacteria</taxon>
        <taxon>Bacillati</taxon>
        <taxon>Actinomycetota</taxon>
        <taxon>Actinomycetes</taxon>
        <taxon>Streptosporangiales</taxon>
        <taxon>Thermomonosporaceae</taxon>
        <taxon>Thermomonospora</taxon>
    </lineage>
</organism>
<name>A0A3D9SY43_9ACTN</name>
<dbReference type="PANTHER" id="PTHR43333">
    <property type="entry name" value="2-HACID_DH_C DOMAIN-CONTAINING PROTEIN"/>
    <property type="match status" value="1"/>
</dbReference>
<protein>
    <submittedName>
        <fullName evidence="7">Phosphoglycerate dehydrogenase-like enzyme</fullName>
    </submittedName>
</protein>
<evidence type="ECO:0000256" key="2">
    <source>
        <dbReference type="ARBA" id="ARBA00023002"/>
    </source>
</evidence>